<evidence type="ECO:0008006" key="3">
    <source>
        <dbReference type="Google" id="ProtNLM"/>
    </source>
</evidence>
<accession>A0A4D7JL48</accession>
<dbReference type="AlphaFoldDB" id="A0A4D7JL48"/>
<proteinExistence type="predicted"/>
<keyword evidence="2" id="KW-1185">Reference proteome</keyword>
<dbReference type="EMBL" id="CP028923">
    <property type="protein sequence ID" value="QCK16599.1"/>
    <property type="molecule type" value="Genomic_DNA"/>
</dbReference>
<evidence type="ECO:0000313" key="2">
    <source>
        <dbReference type="Proteomes" id="UP000298616"/>
    </source>
</evidence>
<reference evidence="1 2" key="1">
    <citation type="submission" date="2018-04" db="EMBL/GenBank/DDBJ databases">
        <title>Complete genome uncultured novel isolate.</title>
        <authorList>
            <person name="Merlino G."/>
        </authorList>
    </citation>
    <scope>NUCLEOTIDE SEQUENCE [LARGE SCALE GENOMIC DNA]</scope>
    <source>
        <strain evidence="2">R1DC9</strain>
    </source>
</reference>
<gene>
    <name evidence="1" type="ORF">DCC35_18625</name>
</gene>
<evidence type="ECO:0000313" key="1">
    <source>
        <dbReference type="EMBL" id="QCK16599.1"/>
    </source>
</evidence>
<dbReference type="RefSeq" id="WP_137092190.1">
    <property type="nucleotide sequence ID" value="NZ_CP028923.1"/>
</dbReference>
<sequence length="303" mass="36290">MINRLFFAFSIILFFSCNNNDPVGQWEIHAIYDHKGLNEFVDNMSRQEKLDKIKSQQKDSSSLFYFTFNDKESLDDESLDKIMKEAHFNMFSSRTSNSFLALYENKSFSYYIDPYYFEGKWSKVDESVVRLNIENNSFYSSPIDLKLHKSNGSYSFQNLTHDETTLWVYDRVNASRSSNEPKYRLPENNLWRKKDLDARKKVKNLLKFWIYVFDDAIVNKTYINKSSKYYQCPFRFYSIGLTVYSIDNQKINQWKATFKNQEEFEKGHQILVKALKEAKFPTEKKLSKHERNLKFFRDAYKKI</sequence>
<dbReference type="PROSITE" id="PS51257">
    <property type="entry name" value="PROKAR_LIPOPROTEIN"/>
    <property type="match status" value="1"/>
</dbReference>
<protein>
    <recommendedName>
        <fullName evidence="3">Lipoprotein</fullName>
    </recommendedName>
</protein>
<name>A0A4D7JL48_9BACT</name>
<dbReference type="Proteomes" id="UP000298616">
    <property type="component" value="Chromosome"/>
</dbReference>
<dbReference type="KEGG" id="fpf:DCC35_18625"/>
<organism evidence="1 2">
    <name type="scientific">Mangrovivirga cuniculi</name>
    <dbReference type="NCBI Taxonomy" id="2715131"/>
    <lineage>
        <taxon>Bacteria</taxon>
        <taxon>Pseudomonadati</taxon>
        <taxon>Bacteroidota</taxon>
        <taxon>Cytophagia</taxon>
        <taxon>Cytophagales</taxon>
        <taxon>Mangrovivirgaceae</taxon>
        <taxon>Mangrovivirga</taxon>
    </lineage>
</organism>